<feature type="transmembrane region" description="Helical" evidence="6">
    <location>
        <begin position="110"/>
        <end position="126"/>
    </location>
</feature>
<feature type="transmembrane region" description="Helical" evidence="6">
    <location>
        <begin position="12"/>
        <end position="31"/>
    </location>
</feature>
<dbReference type="RefSeq" id="WP_229837479.1">
    <property type="nucleotide sequence ID" value="NZ_BMZS01000013.1"/>
</dbReference>
<evidence type="ECO:0000313" key="8">
    <source>
        <dbReference type="EMBL" id="GHD61801.1"/>
    </source>
</evidence>
<comment type="caution">
    <text evidence="8">The sequence shown here is derived from an EMBL/GenBank/DDBJ whole genome shotgun (WGS) entry which is preliminary data.</text>
</comment>
<keyword evidence="4 6" id="KW-1133">Transmembrane helix</keyword>
<evidence type="ECO:0000256" key="2">
    <source>
        <dbReference type="ARBA" id="ARBA00009399"/>
    </source>
</evidence>
<reference evidence="8" key="1">
    <citation type="journal article" date="2014" name="Int. J. Syst. Evol. Microbiol.">
        <title>Complete genome sequence of Corynebacterium casei LMG S-19264T (=DSM 44701T), isolated from a smear-ripened cheese.</title>
        <authorList>
            <consortium name="US DOE Joint Genome Institute (JGI-PGF)"/>
            <person name="Walter F."/>
            <person name="Albersmeier A."/>
            <person name="Kalinowski J."/>
            <person name="Ruckert C."/>
        </authorList>
    </citation>
    <scope>NUCLEOTIDE SEQUENCE</scope>
    <source>
        <strain evidence="8">KCTC 42651</strain>
    </source>
</reference>
<dbReference type="PANTHER" id="PTHR38459:SF1">
    <property type="entry name" value="PROPHAGE BACTOPRENOL-LINKED GLUCOSE TRANSLOCASE HOMOLOG"/>
    <property type="match status" value="1"/>
</dbReference>
<feature type="transmembrane region" description="Helical" evidence="6">
    <location>
        <begin position="72"/>
        <end position="98"/>
    </location>
</feature>
<evidence type="ECO:0000256" key="6">
    <source>
        <dbReference type="SAM" id="Phobius"/>
    </source>
</evidence>
<dbReference type="InterPro" id="IPR007267">
    <property type="entry name" value="GtrA_DPMS_TM"/>
</dbReference>
<dbReference type="GO" id="GO:0000271">
    <property type="term" value="P:polysaccharide biosynthetic process"/>
    <property type="evidence" value="ECO:0007669"/>
    <property type="project" value="InterPro"/>
</dbReference>
<protein>
    <recommendedName>
        <fullName evidence="7">GtrA/DPMS transmembrane domain-containing protein</fullName>
    </recommendedName>
</protein>
<comment type="subcellular location">
    <subcellularLocation>
        <location evidence="1">Membrane</location>
        <topology evidence="1">Multi-pass membrane protein</topology>
    </subcellularLocation>
</comment>
<gene>
    <name evidence="8" type="ORF">GCM10017083_49660</name>
</gene>
<keyword evidence="5 6" id="KW-0472">Membrane</keyword>
<dbReference type="Proteomes" id="UP000630353">
    <property type="component" value="Unassembled WGS sequence"/>
</dbReference>
<evidence type="ECO:0000256" key="1">
    <source>
        <dbReference type="ARBA" id="ARBA00004141"/>
    </source>
</evidence>
<dbReference type="EMBL" id="BMZS01000013">
    <property type="protein sequence ID" value="GHD61801.1"/>
    <property type="molecule type" value="Genomic_DNA"/>
</dbReference>
<organism evidence="8 9">
    <name type="scientific">Thalassobaculum fulvum</name>
    <dbReference type="NCBI Taxonomy" id="1633335"/>
    <lineage>
        <taxon>Bacteria</taxon>
        <taxon>Pseudomonadati</taxon>
        <taxon>Pseudomonadota</taxon>
        <taxon>Alphaproteobacteria</taxon>
        <taxon>Rhodospirillales</taxon>
        <taxon>Thalassobaculaceae</taxon>
        <taxon>Thalassobaculum</taxon>
    </lineage>
</organism>
<comment type="similarity">
    <text evidence="2">Belongs to the GtrA family.</text>
</comment>
<dbReference type="InterPro" id="IPR051401">
    <property type="entry name" value="GtrA_CellWall_Glycosyl"/>
</dbReference>
<feature type="domain" description="GtrA/DPMS transmembrane" evidence="7">
    <location>
        <begin position="12"/>
        <end position="132"/>
    </location>
</feature>
<evidence type="ECO:0000256" key="4">
    <source>
        <dbReference type="ARBA" id="ARBA00022989"/>
    </source>
</evidence>
<accession>A0A919CRZ3</accession>
<evidence type="ECO:0000256" key="3">
    <source>
        <dbReference type="ARBA" id="ARBA00022692"/>
    </source>
</evidence>
<proteinExistence type="inferred from homology"/>
<dbReference type="AlphaFoldDB" id="A0A919CRZ3"/>
<evidence type="ECO:0000256" key="5">
    <source>
        <dbReference type="ARBA" id="ARBA00023136"/>
    </source>
</evidence>
<evidence type="ECO:0000313" key="9">
    <source>
        <dbReference type="Proteomes" id="UP000630353"/>
    </source>
</evidence>
<dbReference type="PANTHER" id="PTHR38459">
    <property type="entry name" value="PROPHAGE BACTOPRENOL-LINKED GLUCOSE TRANSLOCASE HOMOLOG"/>
    <property type="match status" value="1"/>
</dbReference>
<sequence length="140" mass="15024">MARAIVLGEFGRFLVTGGVAAGVNVGTRWLLSHAMVYEVAVAVAYLVGMATAYALTRLFVFERSGRAMVDEAVRFAIVNMVALAQVWVVSVGLARLAFPAVGFAWHAEDIAHLIGVAIPAVTSYFGHRHFSFAKRREGGA</sequence>
<evidence type="ECO:0000259" key="7">
    <source>
        <dbReference type="Pfam" id="PF04138"/>
    </source>
</evidence>
<dbReference type="Pfam" id="PF04138">
    <property type="entry name" value="GtrA_DPMS_TM"/>
    <property type="match status" value="1"/>
</dbReference>
<reference evidence="8" key="2">
    <citation type="submission" date="2020-09" db="EMBL/GenBank/DDBJ databases">
        <authorList>
            <person name="Sun Q."/>
            <person name="Kim S."/>
        </authorList>
    </citation>
    <scope>NUCLEOTIDE SEQUENCE</scope>
    <source>
        <strain evidence="8">KCTC 42651</strain>
    </source>
</reference>
<dbReference type="GO" id="GO:0005886">
    <property type="term" value="C:plasma membrane"/>
    <property type="evidence" value="ECO:0007669"/>
    <property type="project" value="TreeGrafter"/>
</dbReference>
<feature type="transmembrane region" description="Helical" evidence="6">
    <location>
        <begin position="37"/>
        <end position="60"/>
    </location>
</feature>
<keyword evidence="3 6" id="KW-0812">Transmembrane</keyword>
<keyword evidence="9" id="KW-1185">Reference proteome</keyword>
<name>A0A919CRZ3_9PROT</name>